<dbReference type="Pfam" id="PF02597">
    <property type="entry name" value="ThiS"/>
    <property type="match status" value="1"/>
</dbReference>
<comment type="caution">
    <text evidence="1">The sequence shown here is derived from an EMBL/GenBank/DDBJ whole genome shotgun (WGS) entry which is preliminary data.</text>
</comment>
<name>A0A552V5D1_9FLAO</name>
<dbReference type="InterPro" id="IPR012675">
    <property type="entry name" value="Beta-grasp_dom_sf"/>
</dbReference>
<accession>A0A552V5D1</accession>
<dbReference type="InterPro" id="IPR003749">
    <property type="entry name" value="ThiS/MoaD-like"/>
</dbReference>
<organism evidence="1 2">
    <name type="scientific">Flavobacterium zepuense</name>
    <dbReference type="NCBI Taxonomy" id="2593302"/>
    <lineage>
        <taxon>Bacteria</taxon>
        <taxon>Pseudomonadati</taxon>
        <taxon>Bacteroidota</taxon>
        <taxon>Flavobacteriia</taxon>
        <taxon>Flavobacteriales</taxon>
        <taxon>Flavobacteriaceae</taxon>
        <taxon>Flavobacterium</taxon>
    </lineage>
</organism>
<evidence type="ECO:0000313" key="1">
    <source>
        <dbReference type="EMBL" id="TRW25651.1"/>
    </source>
</evidence>
<dbReference type="AlphaFoldDB" id="A0A552V5D1"/>
<sequence>MYWPPYCCWHPLNYYLQLLNIMSIKIIAFGQIAEITGRELIVEAQDINGLRAALQAQFPTLAEKKYAIAVNKVLVINNILLNYNDTVALMPPYSGG</sequence>
<proteinExistence type="predicted"/>
<dbReference type="SUPFAM" id="SSF54285">
    <property type="entry name" value="MoaD/ThiS"/>
    <property type="match status" value="1"/>
</dbReference>
<gene>
    <name evidence="1" type="ORF">FMM05_05350</name>
</gene>
<keyword evidence="2" id="KW-1185">Reference proteome</keyword>
<dbReference type="Proteomes" id="UP000320643">
    <property type="component" value="Unassembled WGS sequence"/>
</dbReference>
<dbReference type="Gene3D" id="3.10.20.30">
    <property type="match status" value="1"/>
</dbReference>
<reference evidence="1 2" key="1">
    <citation type="submission" date="2019-07" db="EMBL/GenBank/DDBJ databases">
        <title>Flavobacterium sp. nov., isolated from glacier ice.</title>
        <authorList>
            <person name="Liu Q."/>
            <person name="Xin Y.-H."/>
        </authorList>
    </citation>
    <scope>NUCLEOTIDE SEQUENCE [LARGE SCALE GENOMIC DNA]</scope>
    <source>
        <strain evidence="1 2">ZT4R6</strain>
    </source>
</reference>
<dbReference type="OrthoDB" id="1191081at2"/>
<evidence type="ECO:0000313" key="2">
    <source>
        <dbReference type="Proteomes" id="UP000320643"/>
    </source>
</evidence>
<dbReference type="EMBL" id="VJVZ01000003">
    <property type="protein sequence ID" value="TRW25651.1"/>
    <property type="molecule type" value="Genomic_DNA"/>
</dbReference>
<protein>
    <submittedName>
        <fullName evidence="1">MoaD/ThiS family protein</fullName>
    </submittedName>
</protein>
<dbReference type="InterPro" id="IPR016155">
    <property type="entry name" value="Mopterin_synth/thiamin_S_b"/>
</dbReference>
<dbReference type="CDD" id="cd00754">
    <property type="entry name" value="Ubl_MoaD"/>
    <property type="match status" value="1"/>
</dbReference>